<dbReference type="KEGG" id="mcha:111024512"/>
<dbReference type="AlphaFoldDB" id="A0A6J1DXW3"/>
<evidence type="ECO:0000256" key="2">
    <source>
        <dbReference type="ARBA" id="ARBA00022676"/>
    </source>
</evidence>
<dbReference type="FunFam" id="3.40.50.2000:FF:000120">
    <property type="entry name" value="UDP-glycosyltransferase 76C1"/>
    <property type="match status" value="1"/>
</dbReference>
<evidence type="ECO:0000256" key="1">
    <source>
        <dbReference type="ARBA" id="ARBA00009995"/>
    </source>
</evidence>
<name>A0A6J1DXW3_MOMCH</name>
<dbReference type="OrthoDB" id="5835829at2759"/>
<dbReference type="PANTHER" id="PTHR11926">
    <property type="entry name" value="GLUCOSYL/GLUCURONOSYL TRANSFERASES"/>
    <property type="match status" value="1"/>
</dbReference>
<dbReference type="SUPFAM" id="SSF53756">
    <property type="entry name" value="UDP-Glycosyltransferase/glycogen phosphorylase"/>
    <property type="match status" value="1"/>
</dbReference>
<dbReference type="CDD" id="cd03784">
    <property type="entry name" value="GT1_Gtf-like"/>
    <property type="match status" value="1"/>
</dbReference>
<comment type="similarity">
    <text evidence="1">Belongs to the UDP-glycosyltransferase family.</text>
</comment>
<evidence type="ECO:0000313" key="4">
    <source>
        <dbReference type="Proteomes" id="UP000504603"/>
    </source>
</evidence>
<proteinExistence type="inferred from homology"/>
<protein>
    <submittedName>
        <fullName evidence="5">UDP-glucose iridoid glucosyltransferase-like</fullName>
    </submittedName>
</protein>
<dbReference type="FunFam" id="3.40.50.2000:FF:000040">
    <property type="entry name" value="UDP-glycosyltransferase 76C1"/>
    <property type="match status" value="1"/>
</dbReference>
<dbReference type="GeneID" id="111024512"/>
<dbReference type="Proteomes" id="UP000504603">
    <property type="component" value="Unplaced"/>
</dbReference>
<dbReference type="RefSeq" id="XP_022157904.1">
    <property type="nucleotide sequence ID" value="XM_022302212.1"/>
</dbReference>
<dbReference type="GO" id="GO:0080043">
    <property type="term" value="F:quercetin 3-O-glucosyltransferase activity"/>
    <property type="evidence" value="ECO:0007669"/>
    <property type="project" value="TreeGrafter"/>
</dbReference>
<keyword evidence="2" id="KW-0328">Glycosyltransferase</keyword>
<reference evidence="5" key="1">
    <citation type="submission" date="2025-08" db="UniProtKB">
        <authorList>
            <consortium name="RefSeq"/>
        </authorList>
    </citation>
    <scope>IDENTIFICATION</scope>
    <source>
        <strain evidence="5">OHB3-1</strain>
    </source>
</reference>
<dbReference type="Pfam" id="PF00201">
    <property type="entry name" value="UDPGT"/>
    <property type="match status" value="1"/>
</dbReference>
<keyword evidence="4" id="KW-1185">Reference proteome</keyword>
<evidence type="ECO:0000256" key="3">
    <source>
        <dbReference type="ARBA" id="ARBA00022679"/>
    </source>
</evidence>
<dbReference type="InterPro" id="IPR002213">
    <property type="entry name" value="UDP_glucos_trans"/>
</dbReference>
<gene>
    <name evidence="5" type="primary">LOC111024512</name>
</gene>
<evidence type="ECO:0000313" key="5">
    <source>
        <dbReference type="RefSeq" id="XP_022157904.1"/>
    </source>
</evidence>
<dbReference type="GO" id="GO:0080044">
    <property type="term" value="F:quercetin 7-O-glucosyltransferase activity"/>
    <property type="evidence" value="ECO:0007669"/>
    <property type="project" value="TreeGrafter"/>
</dbReference>
<dbReference type="Gene3D" id="3.40.50.2000">
    <property type="entry name" value="Glycogen Phosphorylase B"/>
    <property type="match status" value="2"/>
</dbReference>
<sequence length="460" mass="51400">MEKQGAKRPRLVLVPCPYQGHINPMLQLADVLHRSGFSITIAHTFLNSLHPHRHPQFTFLRLNDALSPDHVSSWDLVSVLLALNENCRASLEAELAATAGDSESESGAVLCIIHDELMYFCEAVASRFGVRSVVLRTTSAATCLSRFAILQLHAQDRLPQNQGSFLEDDIPDLYPLRFKDLPLSATADVFKLKQLILKMYTITTASAVIWNTMPWLEPNELTQIHTKLCKIPIFTIAPIHKIASTSTSTPASSSLLQEDPTCLSWLDKQPPNSVIYVSLGSLALLTQQELEEMAWGLVDSGQPFLWVIRPGCVRGSNGVGSMPKGFQEKVRDRGCIVEWAPQKEVLAHEAVGGFWSHCGWNSTLESLSEGVPMLCRPYSGDQRVNARYISCVWKTGLTLEDGLERKKVERVIIRMMVEEEGKKMRERAMDLKVRIEDSLREDGSSSCNLKELVDLLMSLF</sequence>
<dbReference type="PANTHER" id="PTHR11926:SF1494">
    <property type="entry name" value="FLAVONOL 3-O-GLUCOSYLTRANSFERASE UGT76E12-RELATED"/>
    <property type="match status" value="1"/>
</dbReference>
<accession>A0A6J1DXW3</accession>
<keyword evidence="3" id="KW-0808">Transferase</keyword>
<organism evidence="4 5">
    <name type="scientific">Momordica charantia</name>
    <name type="common">Bitter gourd</name>
    <name type="synonym">Balsam pear</name>
    <dbReference type="NCBI Taxonomy" id="3673"/>
    <lineage>
        <taxon>Eukaryota</taxon>
        <taxon>Viridiplantae</taxon>
        <taxon>Streptophyta</taxon>
        <taxon>Embryophyta</taxon>
        <taxon>Tracheophyta</taxon>
        <taxon>Spermatophyta</taxon>
        <taxon>Magnoliopsida</taxon>
        <taxon>eudicotyledons</taxon>
        <taxon>Gunneridae</taxon>
        <taxon>Pentapetalae</taxon>
        <taxon>rosids</taxon>
        <taxon>fabids</taxon>
        <taxon>Cucurbitales</taxon>
        <taxon>Cucurbitaceae</taxon>
        <taxon>Momordiceae</taxon>
        <taxon>Momordica</taxon>
    </lineage>
</organism>